<dbReference type="EMBL" id="BMPZ01000009">
    <property type="protein sequence ID" value="GGI88472.1"/>
    <property type="molecule type" value="Genomic_DNA"/>
</dbReference>
<organism evidence="3 4">
    <name type="scientific">Shewanella gelidii</name>
    <dbReference type="NCBI Taxonomy" id="1642821"/>
    <lineage>
        <taxon>Bacteria</taxon>
        <taxon>Pseudomonadati</taxon>
        <taxon>Pseudomonadota</taxon>
        <taxon>Gammaproteobacteria</taxon>
        <taxon>Alteromonadales</taxon>
        <taxon>Shewanellaceae</taxon>
        <taxon>Shewanella</taxon>
    </lineage>
</organism>
<keyword evidence="2" id="KW-0732">Signal</keyword>
<dbReference type="AlphaFoldDB" id="A0A917NCI4"/>
<keyword evidence="4" id="KW-1185">Reference proteome</keyword>
<reference evidence="3" key="2">
    <citation type="submission" date="2020-09" db="EMBL/GenBank/DDBJ databases">
        <authorList>
            <person name="Sun Q."/>
            <person name="Ohkuma M."/>
        </authorList>
    </citation>
    <scope>NUCLEOTIDE SEQUENCE</scope>
    <source>
        <strain evidence="3">JCM 30804</strain>
    </source>
</reference>
<gene>
    <name evidence="3" type="ORF">GCM10009332_27320</name>
</gene>
<feature type="region of interest" description="Disordered" evidence="1">
    <location>
        <begin position="340"/>
        <end position="360"/>
    </location>
</feature>
<dbReference type="InterPro" id="IPR018642">
    <property type="entry name" value="DUF2066"/>
</dbReference>
<dbReference type="Pfam" id="PF09839">
    <property type="entry name" value="DUF2066"/>
    <property type="match status" value="1"/>
</dbReference>
<accession>A0A917NCI4</accession>
<evidence type="ECO:0000256" key="1">
    <source>
        <dbReference type="SAM" id="MobiDB-lite"/>
    </source>
</evidence>
<protein>
    <recommendedName>
        <fullName evidence="5">DUF2066 domain-containing protein</fullName>
    </recommendedName>
</protein>
<dbReference type="Proteomes" id="UP000613743">
    <property type="component" value="Unassembled WGS sequence"/>
</dbReference>
<proteinExistence type="predicted"/>
<reference evidence="3" key="1">
    <citation type="journal article" date="2014" name="Int. J. Syst. Evol. Microbiol.">
        <title>Complete genome sequence of Corynebacterium casei LMG S-19264T (=DSM 44701T), isolated from a smear-ripened cheese.</title>
        <authorList>
            <consortium name="US DOE Joint Genome Institute (JGI-PGF)"/>
            <person name="Walter F."/>
            <person name="Albersmeier A."/>
            <person name="Kalinowski J."/>
            <person name="Ruckert C."/>
        </authorList>
    </citation>
    <scope>NUCLEOTIDE SEQUENCE</scope>
    <source>
        <strain evidence="3">JCM 30804</strain>
    </source>
</reference>
<evidence type="ECO:0000313" key="3">
    <source>
        <dbReference type="EMBL" id="GGI88472.1"/>
    </source>
</evidence>
<name>A0A917NCI4_9GAMM</name>
<feature type="signal peptide" evidence="2">
    <location>
        <begin position="1"/>
        <end position="23"/>
    </location>
</feature>
<evidence type="ECO:0000313" key="4">
    <source>
        <dbReference type="Proteomes" id="UP000613743"/>
    </source>
</evidence>
<feature type="chain" id="PRO_5037609410" description="DUF2066 domain-containing protein" evidence="2">
    <location>
        <begin position="24"/>
        <end position="372"/>
    </location>
</feature>
<comment type="caution">
    <text evidence="3">The sequence shown here is derived from an EMBL/GenBank/DDBJ whole genome shotgun (WGS) entry which is preliminary data.</text>
</comment>
<evidence type="ECO:0008006" key="5">
    <source>
        <dbReference type="Google" id="ProtNLM"/>
    </source>
</evidence>
<sequence>MLYNLLKRLSVALLIILSATPLAGAVEVSDLEQTDIKVDSRDRALRNAALTEALKRVYVKNSGTVQVLQNEFIQTSVKSPRRYLSQFRYFDLDGQLMLRAIFDHGKVLETLRQAQSPIWGTQRPLTLVWLVSENDQQRQLIGDASESEDRALFKSSSVENAIPTTFPLLDLDDLMVVSESDVRGLFVDVVGKASHRYQTDFFSMATIESHPSGFRYQMDLYPYGSEGAYVAPLNHIEGVAKDKPEAVEALVLGLSRYYSQRYAIKESDQQNSMTISFANVSDMRKLVAIERYFSELSAVKSIQISQIQGTQVTFNVSLFGTEADLLNVLRLETRIGEWQGYSNTSGDQNNSQQGAPVDSASESPMFIWQNRG</sequence>
<evidence type="ECO:0000256" key="2">
    <source>
        <dbReference type="SAM" id="SignalP"/>
    </source>
</evidence>
<feature type="compositionally biased region" description="Polar residues" evidence="1">
    <location>
        <begin position="340"/>
        <end position="354"/>
    </location>
</feature>